<reference evidence="1 2" key="1">
    <citation type="journal article" date="2018" name="IMA Fungus">
        <title>IMA Genome-F 9: Draft genome sequence of Annulohypoxylon stygium, Aspergillus mulundensis, Berkeleyomyces basicola (syn. Thielaviopsis basicola), Ceratocystis smalleyi, two Cercospora beticola strains, Coleophoma cylindrospora, Fusarium fracticaudum, Phialophora cf. hyalina, and Morchella septimelata.</title>
        <authorList>
            <person name="Wingfield B.D."/>
            <person name="Bills G.F."/>
            <person name="Dong Y."/>
            <person name="Huang W."/>
            <person name="Nel W.J."/>
            <person name="Swalarsk-Parry B.S."/>
            <person name="Vaghefi N."/>
            <person name="Wilken P.M."/>
            <person name="An Z."/>
            <person name="de Beer Z.W."/>
            <person name="De Vos L."/>
            <person name="Chen L."/>
            <person name="Duong T.A."/>
            <person name="Gao Y."/>
            <person name="Hammerbacher A."/>
            <person name="Kikkert J.R."/>
            <person name="Li Y."/>
            <person name="Li H."/>
            <person name="Li K."/>
            <person name="Li Q."/>
            <person name="Liu X."/>
            <person name="Ma X."/>
            <person name="Naidoo K."/>
            <person name="Pethybridge S.J."/>
            <person name="Sun J."/>
            <person name="Steenkamp E.T."/>
            <person name="van der Nest M.A."/>
            <person name="van Wyk S."/>
            <person name="Wingfield M.J."/>
            <person name="Xiong C."/>
            <person name="Yue Q."/>
            <person name="Zhang X."/>
        </authorList>
    </citation>
    <scope>NUCLEOTIDE SEQUENCE [LARGE SCALE GENOMIC DNA]</scope>
    <source>
        <strain evidence="1 2">BP5796</strain>
    </source>
</reference>
<dbReference type="OrthoDB" id="4158087at2759"/>
<dbReference type="EMBL" id="PDLN01000002">
    <property type="protein sequence ID" value="RDW91867.1"/>
    <property type="molecule type" value="Genomic_DNA"/>
</dbReference>
<proteinExistence type="predicted"/>
<keyword evidence="2" id="KW-1185">Reference proteome</keyword>
<comment type="caution">
    <text evidence="1">The sequence shown here is derived from an EMBL/GenBank/DDBJ whole genome shotgun (WGS) entry which is preliminary data.</text>
</comment>
<sequence>MRGGIETFGYNPDFQLKLLLIDIFAAVITNTDPSLPSLYSPHPVPAPSRALGLEQDSVLDSPLYGHRDLDGLLEDLAFRGTEIRLLQSMRNLTLAAKEYTVNAQDLLTGLRTTTSESDSNTSPLYRIIFHASRIYSRLFHSPPIPLSSCLNMESCSILIEELESPLNDTTWLRYPGIFLWILLVAAVASDGSPERAFLTQLFGKIVSVARWGWWREVRESMAVFLEMRRRAELTRTRLRRDRNRTNG</sequence>
<dbReference type="AlphaFoldDB" id="A0A3D8SZW4"/>
<accession>A0A3D8SZW4</accession>
<dbReference type="Proteomes" id="UP000256328">
    <property type="component" value="Unassembled WGS sequence"/>
</dbReference>
<protein>
    <submittedName>
        <fullName evidence="1">Uncharacterized protein</fullName>
    </submittedName>
</protein>
<evidence type="ECO:0000313" key="1">
    <source>
        <dbReference type="EMBL" id="RDW91867.1"/>
    </source>
</evidence>
<gene>
    <name evidence="1" type="ORF">BP5796_01261</name>
</gene>
<name>A0A3D8SZW4_9HELO</name>
<organism evidence="1 2">
    <name type="scientific">Coleophoma crateriformis</name>
    <dbReference type="NCBI Taxonomy" id="565419"/>
    <lineage>
        <taxon>Eukaryota</taxon>
        <taxon>Fungi</taxon>
        <taxon>Dikarya</taxon>
        <taxon>Ascomycota</taxon>
        <taxon>Pezizomycotina</taxon>
        <taxon>Leotiomycetes</taxon>
        <taxon>Helotiales</taxon>
        <taxon>Dermateaceae</taxon>
        <taxon>Coleophoma</taxon>
    </lineage>
</organism>
<evidence type="ECO:0000313" key="2">
    <source>
        <dbReference type="Proteomes" id="UP000256328"/>
    </source>
</evidence>